<dbReference type="Proteomes" id="UP000030645">
    <property type="component" value="Unassembled WGS sequence"/>
</dbReference>
<evidence type="ECO:0000313" key="3">
    <source>
        <dbReference type="Proteomes" id="UP000030645"/>
    </source>
</evidence>
<keyword evidence="1" id="KW-0472">Membrane</keyword>
<keyword evidence="1" id="KW-1133">Transmembrane helix</keyword>
<keyword evidence="3" id="KW-1185">Reference proteome</keyword>
<proteinExistence type="predicted"/>
<evidence type="ECO:0000256" key="1">
    <source>
        <dbReference type="SAM" id="Phobius"/>
    </source>
</evidence>
<reference evidence="3" key="1">
    <citation type="submission" date="2013-01" db="EMBL/GenBank/DDBJ databases">
        <title>Draft Genome Sequence of a Mulberry Tree, Morus notabilis C.K. Schneid.</title>
        <authorList>
            <person name="He N."/>
            <person name="Zhao S."/>
        </authorList>
    </citation>
    <scope>NUCLEOTIDE SEQUENCE</scope>
</reference>
<keyword evidence="1" id="KW-0812">Transmembrane</keyword>
<name>W9RA50_9ROSA</name>
<evidence type="ECO:0000313" key="2">
    <source>
        <dbReference type="EMBL" id="EXB61800.1"/>
    </source>
</evidence>
<dbReference type="AlphaFoldDB" id="W9RA50"/>
<feature type="transmembrane region" description="Helical" evidence="1">
    <location>
        <begin position="40"/>
        <end position="73"/>
    </location>
</feature>
<sequence length="138" mass="15030">MPDQRWWRWGYDACGGSPKGGGGRGRGLDGFWAEGNDKGVIGLILVLLLIVLLVLVLVLVLLLATAIVVGIVWHALLKALTFIYQIRMIRIWEMGLGQFHLFRVHLSFNVGDGDSASGAAHEGHVTLAPKLSCKDNTL</sequence>
<gene>
    <name evidence="2" type="ORF">L484_012232</name>
</gene>
<protein>
    <submittedName>
        <fullName evidence="2">Uncharacterized protein</fullName>
    </submittedName>
</protein>
<organism evidence="2 3">
    <name type="scientific">Morus notabilis</name>
    <dbReference type="NCBI Taxonomy" id="981085"/>
    <lineage>
        <taxon>Eukaryota</taxon>
        <taxon>Viridiplantae</taxon>
        <taxon>Streptophyta</taxon>
        <taxon>Embryophyta</taxon>
        <taxon>Tracheophyta</taxon>
        <taxon>Spermatophyta</taxon>
        <taxon>Magnoliopsida</taxon>
        <taxon>eudicotyledons</taxon>
        <taxon>Gunneridae</taxon>
        <taxon>Pentapetalae</taxon>
        <taxon>rosids</taxon>
        <taxon>fabids</taxon>
        <taxon>Rosales</taxon>
        <taxon>Moraceae</taxon>
        <taxon>Moreae</taxon>
        <taxon>Morus</taxon>
    </lineage>
</organism>
<accession>W9RA50</accession>
<dbReference type="EMBL" id="KE344422">
    <property type="protein sequence ID" value="EXB61800.1"/>
    <property type="molecule type" value="Genomic_DNA"/>
</dbReference>